<name>A0ABT7IAF5_9GAMM</name>
<dbReference type="PIRSF" id="PIRSF029033">
    <property type="entry name" value="UCP029033"/>
    <property type="match status" value="1"/>
</dbReference>
<dbReference type="InterPro" id="IPR052022">
    <property type="entry name" value="26kDa_periplasmic_antigen"/>
</dbReference>
<gene>
    <name evidence="1" type="ORF">QPM17_08435</name>
</gene>
<dbReference type="Pfam" id="PF04402">
    <property type="entry name" value="SIMPL"/>
    <property type="match status" value="1"/>
</dbReference>
<dbReference type="RefSeq" id="WP_285390211.1">
    <property type="nucleotide sequence ID" value="NZ_JASSVS010000003.1"/>
</dbReference>
<accession>A0ABT7IAF5</accession>
<proteinExistence type="predicted"/>
<comment type="caution">
    <text evidence="1">The sequence shown here is derived from an EMBL/GenBank/DDBJ whole genome shotgun (WGS) entry which is preliminary data.</text>
</comment>
<dbReference type="EMBL" id="JASSVS010000003">
    <property type="protein sequence ID" value="MDL0431151.1"/>
    <property type="molecule type" value="Genomic_DNA"/>
</dbReference>
<dbReference type="InterPro" id="IPR007497">
    <property type="entry name" value="SIMPL/DUF541"/>
</dbReference>
<evidence type="ECO:0000313" key="2">
    <source>
        <dbReference type="Proteomes" id="UP001227964"/>
    </source>
</evidence>
<dbReference type="InterPro" id="IPR016907">
    <property type="entry name" value="UCP029033"/>
</dbReference>
<protein>
    <submittedName>
        <fullName evidence="1">SIMPL domain-containing protein</fullName>
    </submittedName>
</protein>
<dbReference type="PANTHER" id="PTHR34387:SF2">
    <property type="entry name" value="SLR1258 PROTEIN"/>
    <property type="match status" value="1"/>
</dbReference>
<dbReference type="Gene3D" id="3.30.70.2970">
    <property type="entry name" value="Protein of unknown function (DUF541), domain 2"/>
    <property type="match status" value="1"/>
</dbReference>
<dbReference type="Proteomes" id="UP001227964">
    <property type="component" value="Unassembled WGS sequence"/>
</dbReference>
<sequence>MKLLPTLILAVAAIISASLIADGLTGLRTGDRFVTVKGVAEREVKADLALWPLRFVATGDTLDEARENARNSNESIMAFLKLQAIDTDAVELQRLDVTDTRANPYQGSDNGQKFIINQTLMVRSEAVDRIRQAAQSVSELVDSGVILSSDYGPGGPTYLFNSLNDIKPEMIADATASARESAVQFARDAGTELGELRRANQGVFQILARDQAPGISEGQQPVKTVRVVTTVEYYLN</sequence>
<reference evidence="1 2" key="1">
    <citation type="submission" date="2023-06" db="EMBL/GenBank/DDBJ databases">
        <title>Marinobacter azerbaijanicus a moderately halophilic, isolated from Urmia Lake in Azerbaijan region of Iran.</title>
        <authorList>
            <person name="Sanchez-Porro C."/>
            <person name="Aghdam E.M."/>
            <person name="Saheb S.M."/>
            <person name="Tarhriz V."/>
            <person name="Kazemi E."/>
            <person name="Ammozegar M.A."/>
            <person name="Ventosa A."/>
            <person name="Hejazi M.S."/>
        </authorList>
    </citation>
    <scope>NUCLEOTIDE SEQUENCE [LARGE SCALE GENOMIC DNA]</scope>
    <source>
        <strain evidence="1 2">TBZ242</strain>
    </source>
</reference>
<dbReference type="PANTHER" id="PTHR34387">
    <property type="entry name" value="SLR1258 PROTEIN"/>
    <property type="match status" value="1"/>
</dbReference>
<evidence type="ECO:0000313" key="1">
    <source>
        <dbReference type="EMBL" id="MDL0431151.1"/>
    </source>
</evidence>
<keyword evidence="2" id="KW-1185">Reference proteome</keyword>
<dbReference type="Gene3D" id="3.30.110.170">
    <property type="entry name" value="Protein of unknown function (DUF541), domain 1"/>
    <property type="match status" value="1"/>
</dbReference>
<organism evidence="1 2">
    <name type="scientific">Marinobacter azerbaijanicus</name>
    <dbReference type="NCBI Taxonomy" id="3050455"/>
    <lineage>
        <taxon>Bacteria</taxon>
        <taxon>Pseudomonadati</taxon>
        <taxon>Pseudomonadota</taxon>
        <taxon>Gammaproteobacteria</taxon>
        <taxon>Pseudomonadales</taxon>
        <taxon>Marinobacteraceae</taxon>
        <taxon>Marinobacter</taxon>
    </lineage>
</organism>